<dbReference type="SMART" id="SM00799">
    <property type="entry name" value="DENN"/>
    <property type="match status" value="1"/>
</dbReference>
<dbReference type="InterPro" id="IPR047278">
    <property type="entry name" value="DEN5A/B"/>
</dbReference>
<reference evidence="4 5" key="1">
    <citation type="submission" date="2013-11" db="EMBL/GenBank/DDBJ databases">
        <title>Draft genome of the bovine lungworm Dictyocaulus viviparus.</title>
        <authorList>
            <person name="Mitreva M."/>
        </authorList>
    </citation>
    <scope>NUCLEOTIDE SEQUENCE [LARGE SCALE GENOMIC DNA]</scope>
    <source>
        <strain evidence="4 5">HannoverDv2000</strain>
    </source>
</reference>
<reference evidence="5" key="2">
    <citation type="journal article" date="2016" name="Sci. Rep.">
        <title>Dictyocaulus viviparus genome, variome and transcriptome elucidate lungworm biology and support future intervention.</title>
        <authorList>
            <person name="McNulty S.N."/>
            <person name="Strube C."/>
            <person name="Rosa B.A."/>
            <person name="Martin J.C."/>
            <person name="Tyagi R."/>
            <person name="Choi Y.J."/>
            <person name="Wang Q."/>
            <person name="Hallsworth Pepin K."/>
            <person name="Zhang X."/>
            <person name="Ozersky P."/>
            <person name="Wilson R.K."/>
            <person name="Sternberg P.W."/>
            <person name="Gasser R.B."/>
            <person name="Mitreva M."/>
        </authorList>
    </citation>
    <scope>NUCLEOTIDE SEQUENCE [LARGE SCALE GENOMIC DNA]</scope>
    <source>
        <strain evidence="5">HannoverDv2000</strain>
    </source>
</reference>
<dbReference type="PANTHER" id="PTHR46070">
    <property type="entry name" value="PINSTRIPE, ISOFORM A"/>
    <property type="match status" value="1"/>
</dbReference>
<dbReference type="OrthoDB" id="6019893at2759"/>
<dbReference type="InterPro" id="IPR043153">
    <property type="entry name" value="DENN_C"/>
</dbReference>
<evidence type="ECO:0000256" key="2">
    <source>
        <dbReference type="SAM" id="Phobius"/>
    </source>
</evidence>
<feature type="transmembrane region" description="Helical" evidence="2">
    <location>
        <begin position="226"/>
        <end position="246"/>
    </location>
</feature>
<accession>A0A0D8XQ37</accession>
<feature type="domain" description="UDENN" evidence="3">
    <location>
        <begin position="15"/>
        <end position="297"/>
    </location>
</feature>
<keyword evidence="2" id="KW-0812">Transmembrane</keyword>
<dbReference type="Gene3D" id="3.40.50.11500">
    <property type="match status" value="1"/>
</dbReference>
<dbReference type="Proteomes" id="UP000053766">
    <property type="component" value="Unassembled WGS sequence"/>
</dbReference>
<evidence type="ECO:0000313" key="4">
    <source>
        <dbReference type="EMBL" id="KJH45857.1"/>
    </source>
</evidence>
<gene>
    <name evidence="4" type="ORF">DICVIV_08085</name>
</gene>
<keyword evidence="5" id="KW-1185">Reference proteome</keyword>
<dbReference type="InterPro" id="IPR001194">
    <property type="entry name" value="cDENN_dom"/>
</dbReference>
<dbReference type="GO" id="GO:0031267">
    <property type="term" value="F:small GTPase binding"/>
    <property type="evidence" value="ECO:0007669"/>
    <property type="project" value="InterPro"/>
</dbReference>
<organism evidence="4 5">
    <name type="scientific">Dictyocaulus viviparus</name>
    <name type="common">Bovine lungworm</name>
    <dbReference type="NCBI Taxonomy" id="29172"/>
    <lineage>
        <taxon>Eukaryota</taxon>
        <taxon>Metazoa</taxon>
        <taxon>Ecdysozoa</taxon>
        <taxon>Nematoda</taxon>
        <taxon>Chromadorea</taxon>
        <taxon>Rhabditida</taxon>
        <taxon>Rhabditina</taxon>
        <taxon>Rhabditomorpha</taxon>
        <taxon>Strongyloidea</taxon>
        <taxon>Metastrongylidae</taxon>
        <taxon>Dictyocaulus</taxon>
    </lineage>
</organism>
<keyword evidence="2" id="KW-0472">Membrane</keyword>
<evidence type="ECO:0000313" key="5">
    <source>
        <dbReference type="Proteomes" id="UP000053766"/>
    </source>
</evidence>
<protein>
    <submittedName>
        <fullName evidence="4">DENN domain protein</fullName>
    </submittedName>
</protein>
<dbReference type="InterPro" id="IPR037516">
    <property type="entry name" value="Tripartite_DENN"/>
</dbReference>
<feature type="region of interest" description="Disordered" evidence="1">
    <location>
        <begin position="85"/>
        <end position="105"/>
    </location>
</feature>
<evidence type="ECO:0000259" key="3">
    <source>
        <dbReference type="PROSITE" id="PS50211"/>
    </source>
</evidence>
<proteinExistence type="predicted"/>
<dbReference type="PANTHER" id="PTHR46070:SF1">
    <property type="entry name" value="PINSTRIPE, ISOFORM A"/>
    <property type="match status" value="1"/>
</dbReference>
<dbReference type="PROSITE" id="PS50211">
    <property type="entry name" value="DENN"/>
    <property type="match status" value="1"/>
</dbReference>
<evidence type="ECO:0000256" key="1">
    <source>
        <dbReference type="SAM" id="MobiDB-lite"/>
    </source>
</evidence>
<dbReference type="Pfam" id="PF02141">
    <property type="entry name" value="DENN"/>
    <property type="match status" value="1"/>
</dbReference>
<dbReference type="GO" id="GO:0005085">
    <property type="term" value="F:guanyl-nucleotide exchange factor activity"/>
    <property type="evidence" value="ECO:0007669"/>
    <property type="project" value="InterPro"/>
</dbReference>
<name>A0A0D8XQ37_DICVI</name>
<feature type="non-terminal residue" evidence="4">
    <location>
        <position position="1"/>
    </location>
</feature>
<dbReference type="EMBL" id="KN716382">
    <property type="protein sequence ID" value="KJH45857.1"/>
    <property type="molecule type" value="Genomic_DNA"/>
</dbReference>
<dbReference type="AlphaFoldDB" id="A0A0D8XQ37"/>
<keyword evidence="2" id="KW-1133">Transmembrane helix</keyword>
<dbReference type="STRING" id="29172.A0A0D8XQ37"/>
<sequence length="297" mass="33708">FDTSSESCVWESDGLTLDSIERRPPLQRSFVAKILHHFPQKRAGAPFSDEVLSEVRDSRICEAMSLLHTEHVRKLTAEEPSFDRERMHVPPGTVSGGTHTLPRGRKNKTKRISYYDGGTHNTLFMSKTLCLITRLPLVYSTTTILKTLHEVLISDTKPILPVESYIYWILNEIPLPLPGTTLKVSMLNSTILVQRPGLRELPIFDDSLGAMFQVSCLVNLCILLSGYLHTLFLYSIFLVNACYYLIEYSRLMCVSEALCALAFPFRWQMVYVPILPYSQLKFVEAPVGLFFVGAQKQ</sequence>